<feature type="chain" id="PRO_5014882708" evidence="1">
    <location>
        <begin position="25"/>
        <end position="74"/>
    </location>
</feature>
<evidence type="ECO:0000256" key="1">
    <source>
        <dbReference type="SAM" id="SignalP"/>
    </source>
</evidence>
<organism evidence="2">
    <name type="scientific">Anopheles darlingi</name>
    <name type="common">Mosquito</name>
    <dbReference type="NCBI Taxonomy" id="43151"/>
    <lineage>
        <taxon>Eukaryota</taxon>
        <taxon>Metazoa</taxon>
        <taxon>Ecdysozoa</taxon>
        <taxon>Arthropoda</taxon>
        <taxon>Hexapoda</taxon>
        <taxon>Insecta</taxon>
        <taxon>Pterygota</taxon>
        <taxon>Neoptera</taxon>
        <taxon>Endopterygota</taxon>
        <taxon>Diptera</taxon>
        <taxon>Nematocera</taxon>
        <taxon>Culicoidea</taxon>
        <taxon>Culicidae</taxon>
        <taxon>Anophelinae</taxon>
        <taxon>Anopheles</taxon>
    </lineage>
</organism>
<dbReference type="AlphaFoldDB" id="A0A2M4DPL6"/>
<dbReference type="EMBL" id="GGFL01015348">
    <property type="protein sequence ID" value="MBW79526.1"/>
    <property type="molecule type" value="Transcribed_RNA"/>
</dbReference>
<protein>
    <submittedName>
        <fullName evidence="2">Putative secreted protein</fullName>
    </submittedName>
</protein>
<evidence type="ECO:0000313" key="2">
    <source>
        <dbReference type="EMBL" id="MBW79526.1"/>
    </source>
</evidence>
<feature type="signal peptide" evidence="1">
    <location>
        <begin position="1"/>
        <end position="24"/>
    </location>
</feature>
<name>A0A2M4DPL6_ANODA</name>
<sequence>MNCMANHGLRLWSGFFFLCWKIVARSPKAHRRLAPLHRVGRGYVYNLGARPVTASYHCHCQPGPGFGGWRMEMD</sequence>
<keyword evidence="1" id="KW-0732">Signal</keyword>
<reference evidence="2" key="1">
    <citation type="submission" date="2018-01" db="EMBL/GenBank/DDBJ databases">
        <title>An insight into the sialome of Amazonian anophelines.</title>
        <authorList>
            <person name="Ribeiro J.M."/>
            <person name="Scarpassa V."/>
            <person name="Calvo E."/>
        </authorList>
    </citation>
    <scope>NUCLEOTIDE SEQUENCE</scope>
</reference>
<accession>A0A2M4DPL6</accession>
<proteinExistence type="predicted"/>